<protein>
    <submittedName>
        <fullName evidence="1">Uncharacterized protein</fullName>
    </submittedName>
</protein>
<comment type="caution">
    <text evidence="1">The sequence shown here is derived from an EMBL/GenBank/DDBJ whole genome shotgun (WGS) entry which is preliminary data.</text>
</comment>
<organism evidence="1 2">
    <name type="scientific">Aerophobetes bacterium</name>
    <dbReference type="NCBI Taxonomy" id="2030807"/>
    <lineage>
        <taxon>Bacteria</taxon>
        <taxon>Candidatus Aerophobota</taxon>
    </lineage>
</organism>
<proteinExistence type="predicted"/>
<reference evidence="1 2" key="1">
    <citation type="submission" date="2018-06" db="EMBL/GenBank/DDBJ databases">
        <title>Extensive metabolic versatility and redundancy in microbially diverse, dynamic hydrothermal sediments.</title>
        <authorList>
            <person name="Dombrowski N."/>
            <person name="Teske A."/>
            <person name="Baker B.J."/>
        </authorList>
    </citation>
    <scope>NUCLEOTIDE SEQUENCE [LARGE SCALE GENOMIC DNA]</scope>
    <source>
        <strain evidence="1">B3_G15</strain>
    </source>
</reference>
<dbReference type="EMBL" id="QMQA01000132">
    <property type="protein sequence ID" value="RLE12876.1"/>
    <property type="molecule type" value="Genomic_DNA"/>
</dbReference>
<dbReference type="Proteomes" id="UP000280417">
    <property type="component" value="Unassembled WGS sequence"/>
</dbReference>
<name>A0A662DFZ6_UNCAE</name>
<dbReference type="AlphaFoldDB" id="A0A662DFZ6"/>
<evidence type="ECO:0000313" key="2">
    <source>
        <dbReference type="Proteomes" id="UP000280417"/>
    </source>
</evidence>
<gene>
    <name evidence="1" type="ORF">DRJ04_05345</name>
</gene>
<accession>A0A662DFZ6</accession>
<sequence>MHKTAKFYDAGVVVVLLLLLVLVMSQGGEFSEETPPPHTPAKVQIISKTIEAKWTHKGRWDYGYLVMVKVINLGPRGPVKVKCRLWTKKGSWTKYKTIYLDYKQTETVIISFFEPSPWQKARYYVWVERG</sequence>
<evidence type="ECO:0000313" key="1">
    <source>
        <dbReference type="EMBL" id="RLE12876.1"/>
    </source>
</evidence>